<proteinExistence type="predicted"/>
<reference evidence="3" key="2">
    <citation type="submission" date="2025-08" db="UniProtKB">
        <authorList>
            <consortium name="RefSeq"/>
        </authorList>
    </citation>
    <scope>IDENTIFICATION</scope>
</reference>
<evidence type="ECO:0000313" key="2">
    <source>
        <dbReference type="Proteomes" id="UP000818029"/>
    </source>
</evidence>
<dbReference type="InterPro" id="IPR036397">
    <property type="entry name" value="RNaseH_sf"/>
</dbReference>
<evidence type="ECO:0000313" key="3">
    <source>
        <dbReference type="RefSeq" id="XP_040940675.1"/>
    </source>
</evidence>
<reference evidence="2" key="1">
    <citation type="journal article" date="2020" name="Nat. Genet.">
        <title>Genomic diversifications of five Gossypium allopolyploid species and their impact on cotton improvement.</title>
        <authorList>
            <person name="Chen Z.J."/>
            <person name="Sreedasyam A."/>
            <person name="Ando A."/>
            <person name="Song Q."/>
            <person name="De Santiago L.M."/>
            <person name="Hulse-Kemp A.M."/>
            <person name="Ding M."/>
            <person name="Ye W."/>
            <person name="Kirkbride R.C."/>
            <person name="Jenkins J."/>
            <person name="Plott C."/>
            <person name="Lovell J."/>
            <person name="Lin Y.M."/>
            <person name="Vaughn R."/>
            <person name="Liu B."/>
            <person name="Simpson S."/>
            <person name="Scheffler B.E."/>
            <person name="Wen L."/>
            <person name="Saski C.A."/>
            <person name="Grover C.E."/>
            <person name="Hu G."/>
            <person name="Conover J.L."/>
            <person name="Carlson J.W."/>
            <person name="Shu S."/>
            <person name="Boston L.B."/>
            <person name="Williams M."/>
            <person name="Peterson D.G."/>
            <person name="McGee K."/>
            <person name="Jones D.C."/>
            <person name="Wendel J.F."/>
            <person name="Stelly D.M."/>
            <person name="Grimwood J."/>
            <person name="Schmutz J."/>
        </authorList>
    </citation>
    <scope>NUCLEOTIDE SEQUENCE [LARGE SCALE GENOMIC DNA]</scope>
    <source>
        <strain evidence="2">cv. TM-1</strain>
    </source>
</reference>
<protein>
    <recommendedName>
        <fullName evidence="1">Tf2-1-like SH3-like domain-containing protein</fullName>
    </recommendedName>
</protein>
<dbReference type="PANTHER" id="PTHR46148:SF44">
    <property type="entry name" value="GAG-POL POLYPROTEIN"/>
    <property type="match status" value="1"/>
</dbReference>
<name>A0ABM2ZG33_GOSHI</name>
<sequence>MLRGCVIEFRGSWEDYLPLAGFAYNNSYQSSIGMAPYEALYGQRCRTPTCWTELGERRVLGLELVADTEDNVKLIPDRLKEASDRQIWPVAYQLELPPELGQIHDVFHASMLRRYHSDPSHVVAIKEIEVRPYVTFEEEPIQIIGRDVKGISVRSRFWIPADLLFRSEKYACLVIKVKASKGLAFRDDSSPMSLRLMVNGEGNEVGKVEDVPVRLAPQEIGVVSVDDAGDLSLSC</sequence>
<dbReference type="GeneID" id="121212288"/>
<dbReference type="PANTHER" id="PTHR46148">
    <property type="entry name" value="CHROMO DOMAIN-CONTAINING PROTEIN"/>
    <property type="match status" value="1"/>
</dbReference>
<feature type="domain" description="Tf2-1-like SH3-like" evidence="1">
    <location>
        <begin position="86"/>
        <end position="116"/>
    </location>
</feature>
<dbReference type="Proteomes" id="UP000818029">
    <property type="component" value="Chromosome A13"/>
</dbReference>
<dbReference type="RefSeq" id="XP_040940675.1">
    <property type="nucleotide sequence ID" value="XM_041084741.1"/>
</dbReference>
<accession>A0ABM2ZG33</accession>
<dbReference type="Pfam" id="PF24626">
    <property type="entry name" value="SH3_Tf2-1"/>
    <property type="match status" value="1"/>
</dbReference>
<gene>
    <name evidence="3" type="primary">LOC121212288</name>
</gene>
<evidence type="ECO:0000259" key="1">
    <source>
        <dbReference type="Pfam" id="PF24626"/>
    </source>
</evidence>
<keyword evidence="2" id="KW-1185">Reference proteome</keyword>
<dbReference type="Gene3D" id="3.30.420.10">
    <property type="entry name" value="Ribonuclease H-like superfamily/Ribonuclease H"/>
    <property type="match status" value="1"/>
</dbReference>
<dbReference type="InterPro" id="IPR056924">
    <property type="entry name" value="SH3_Tf2-1"/>
</dbReference>
<organism evidence="2 3">
    <name type="scientific">Gossypium hirsutum</name>
    <name type="common">Upland cotton</name>
    <name type="synonym">Gossypium mexicanum</name>
    <dbReference type="NCBI Taxonomy" id="3635"/>
    <lineage>
        <taxon>Eukaryota</taxon>
        <taxon>Viridiplantae</taxon>
        <taxon>Streptophyta</taxon>
        <taxon>Embryophyta</taxon>
        <taxon>Tracheophyta</taxon>
        <taxon>Spermatophyta</taxon>
        <taxon>Magnoliopsida</taxon>
        <taxon>eudicotyledons</taxon>
        <taxon>Gunneridae</taxon>
        <taxon>Pentapetalae</taxon>
        <taxon>rosids</taxon>
        <taxon>malvids</taxon>
        <taxon>Malvales</taxon>
        <taxon>Malvaceae</taxon>
        <taxon>Malvoideae</taxon>
        <taxon>Gossypium</taxon>
    </lineage>
</organism>